<dbReference type="PANTHER" id="PTHR31286">
    <property type="entry name" value="GLYCINE-RICH CELL WALL STRUCTURAL PROTEIN 1.8-LIKE"/>
    <property type="match status" value="1"/>
</dbReference>
<feature type="compositionally biased region" description="Polar residues" evidence="1">
    <location>
        <begin position="196"/>
        <end position="224"/>
    </location>
</feature>
<dbReference type="PANTHER" id="PTHR31286:SF99">
    <property type="entry name" value="DUF4283 DOMAIN-CONTAINING PROTEIN"/>
    <property type="match status" value="1"/>
</dbReference>
<protein>
    <recommendedName>
        <fullName evidence="2">DUF4283 domain-containing protein</fullName>
    </recommendedName>
</protein>
<dbReference type="InterPro" id="IPR025558">
    <property type="entry name" value="DUF4283"/>
</dbReference>
<reference evidence="3" key="1">
    <citation type="submission" date="2022-08" db="EMBL/GenBank/DDBJ databases">
        <authorList>
            <person name="Gutierrez-Valencia J."/>
        </authorList>
    </citation>
    <scope>NUCLEOTIDE SEQUENCE</scope>
</reference>
<accession>A0AAV0KJR2</accession>
<comment type="caution">
    <text evidence="3">The sequence shown here is derived from an EMBL/GenBank/DDBJ whole genome shotgun (WGS) entry which is preliminary data.</text>
</comment>
<evidence type="ECO:0000259" key="2">
    <source>
        <dbReference type="Pfam" id="PF14111"/>
    </source>
</evidence>
<name>A0AAV0KJR2_9ROSI</name>
<dbReference type="Pfam" id="PF14111">
    <property type="entry name" value="DUF4283"/>
    <property type="match status" value="1"/>
</dbReference>
<feature type="compositionally biased region" description="Basic and acidic residues" evidence="1">
    <location>
        <begin position="227"/>
        <end position="252"/>
    </location>
</feature>
<keyword evidence="4" id="KW-1185">Reference proteome</keyword>
<feature type="domain" description="DUF4283" evidence="2">
    <location>
        <begin position="1"/>
        <end position="48"/>
    </location>
</feature>
<sequence length="342" mass="38289">MEILDLNNSTFLINFNSEKDYLNALTGGPWVILDHYLIVHQWSHTFRTSNKPHRSVVAWVQLPELPIHFYHREVLFALGNILGRTVKLDYHTEHMERGKFARIAVELDMTKPLETRIRLDGFWQQVVYENLPEICFECGQIRHSEAICPKLHNPPANKSQAGGSDLLQLPEGQSPEPPAGFGPWMQVTRKSRSQNRKGQANHGSAQSNQTGRINDGGKTSTKSGKNPKHEQGNSNISKDRKGKEELKAEPKKGKANLQMGKTNVSDANLAKEGQASGPPQKWRTVGLKPKEASLASSSQPIGETASKADLTMTNPSEKEPIILNPAHKPSSSRQWHFFFGRR</sequence>
<gene>
    <name evidence="3" type="ORF">LITE_LOCUS19109</name>
</gene>
<dbReference type="Proteomes" id="UP001154282">
    <property type="component" value="Unassembled WGS sequence"/>
</dbReference>
<proteinExistence type="predicted"/>
<dbReference type="InterPro" id="IPR040256">
    <property type="entry name" value="At4g02000-like"/>
</dbReference>
<evidence type="ECO:0000256" key="1">
    <source>
        <dbReference type="SAM" id="MobiDB-lite"/>
    </source>
</evidence>
<evidence type="ECO:0000313" key="4">
    <source>
        <dbReference type="Proteomes" id="UP001154282"/>
    </source>
</evidence>
<feature type="region of interest" description="Disordered" evidence="1">
    <location>
        <begin position="154"/>
        <end position="342"/>
    </location>
</feature>
<dbReference type="EMBL" id="CAMGYJ010000005">
    <property type="protein sequence ID" value="CAI0422378.1"/>
    <property type="molecule type" value="Genomic_DNA"/>
</dbReference>
<organism evidence="3 4">
    <name type="scientific">Linum tenue</name>
    <dbReference type="NCBI Taxonomy" id="586396"/>
    <lineage>
        <taxon>Eukaryota</taxon>
        <taxon>Viridiplantae</taxon>
        <taxon>Streptophyta</taxon>
        <taxon>Embryophyta</taxon>
        <taxon>Tracheophyta</taxon>
        <taxon>Spermatophyta</taxon>
        <taxon>Magnoliopsida</taxon>
        <taxon>eudicotyledons</taxon>
        <taxon>Gunneridae</taxon>
        <taxon>Pentapetalae</taxon>
        <taxon>rosids</taxon>
        <taxon>fabids</taxon>
        <taxon>Malpighiales</taxon>
        <taxon>Linaceae</taxon>
        <taxon>Linum</taxon>
    </lineage>
</organism>
<dbReference type="AlphaFoldDB" id="A0AAV0KJR2"/>
<evidence type="ECO:0000313" key="3">
    <source>
        <dbReference type="EMBL" id="CAI0422378.1"/>
    </source>
</evidence>